<dbReference type="AlphaFoldDB" id="A0A0B5KH79"/>
<accession>A0A0B5KH79</accession>
<proteinExistence type="predicted"/>
<dbReference type="EMBL" id="KF831420">
    <property type="protein sequence ID" value="AJG38112.1"/>
    <property type="molecule type" value="Genomic_DNA"/>
</dbReference>
<name>A0A0B5KH79_9BACT</name>
<evidence type="ECO:0000313" key="1">
    <source>
        <dbReference type="EMBL" id="AJG38112.1"/>
    </source>
</evidence>
<dbReference type="Gene3D" id="2.40.10.220">
    <property type="entry name" value="predicted glycosyltransferase like domains"/>
    <property type="match status" value="1"/>
</dbReference>
<sequence>MRRISFSSAGINNHRRDRRLNLLQLVLEADGVEYNSCDWGLGGIRVEGIIPDRKIDESFSIRVSGERKGRQLSIDAWATIVRIDEEATETAMRFDDLSAEDLDVLEALITGRRITE</sequence>
<evidence type="ECO:0008006" key="2">
    <source>
        <dbReference type="Google" id="ProtNLM"/>
    </source>
</evidence>
<organism evidence="1">
    <name type="scientific">Tenericutes bacterium enrichment culture clone fosmid MGS-B1</name>
    <dbReference type="NCBI Taxonomy" id="1549355"/>
    <lineage>
        <taxon>Bacteria</taxon>
        <taxon>Bacillati</taxon>
        <taxon>Mycoplasmatota</taxon>
        <taxon>environmental samples</taxon>
    </lineage>
</organism>
<reference evidence="1" key="1">
    <citation type="journal article" date="2015" name="Environ. Microbiol.">
        <title>Pressure adaptation is linked to thermal adaptation in salt-saturated marine habitats.</title>
        <authorList>
            <consortium name="The MAMBA Consortium"/>
            <person name="Alcaide M."/>
            <person name="Stogios P.J."/>
            <person name="Lafraya A."/>
            <person name="Tchigvintsev A."/>
            <person name="Flick R."/>
            <person name="Bargiela R."/>
            <person name="Chernikova T.N."/>
            <person name="Reva O.N."/>
            <person name="Hai T."/>
            <person name="Leggewie C.C."/>
            <person name="Katzke N."/>
            <person name="La Cono V."/>
            <person name="Matesanz R."/>
            <person name="Jebbar M."/>
            <person name="Jaeger K.E."/>
            <person name="Yakimov M.M."/>
            <person name="Yakunin A.F."/>
            <person name="Golyshin P.N."/>
            <person name="Golyshina O.V."/>
            <person name="Savchenko A."/>
            <person name="Ferrer M."/>
        </authorList>
    </citation>
    <scope>NUCLEOTIDE SEQUENCE</scope>
</reference>
<protein>
    <recommendedName>
        <fullName evidence="2">PilZ domain-containing protein</fullName>
    </recommendedName>
</protein>